<dbReference type="Proteomes" id="UP000037035">
    <property type="component" value="Unassembled WGS sequence"/>
</dbReference>
<evidence type="ECO:0000313" key="2">
    <source>
        <dbReference type="EMBL" id="KNZ49327.1"/>
    </source>
</evidence>
<accession>A0A0L6UM31</accession>
<reference evidence="2 3" key="1">
    <citation type="submission" date="2015-08" db="EMBL/GenBank/DDBJ databases">
        <title>Next Generation Sequencing and Analysis of the Genome of Puccinia sorghi L Schw, the Causal Agent of Maize Common Rust.</title>
        <authorList>
            <person name="Rochi L."/>
            <person name="Burguener G."/>
            <person name="Darino M."/>
            <person name="Turjanski A."/>
            <person name="Kreff E."/>
            <person name="Dieguez M.J."/>
            <person name="Sacco F."/>
        </authorList>
    </citation>
    <scope>NUCLEOTIDE SEQUENCE [LARGE SCALE GENOMIC DNA]</scope>
    <source>
        <strain evidence="2 3">RO10H11247</strain>
    </source>
</reference>
<gene>
    <name evidence="2" type="ORF">VP01_5083g2</name>
</gene>
<dbReference type="InterPro" id="IPR013103">
    <property type="entry name" value="RVT_2"/>
</dbReference>
<dbReference type="CDD" id="cd09272">
    <property type="entry name" value="RNase_HI_RT_Ty1"/>
    <property type="match status" value="1"/>
</dbReference>
<dbReference type="OrthoDB" id="439192at2759"/>
<proteinExistence type="predicted"/>
<protein>
    <recommendedName>
        <fullName evidence="1">Reverse transcriptase Ty1/copia-type domain-containing protein</fullName>
    </recommendedName>
</protein>
<evidence type="ECO:0000313" key="3">
    <source>
        <dbReference type="Proteomes" id="UP000037035"/>
    </source>
</evidence>
<evidence type="ECO:0000259" key="1">
    <source>
        <dbReference type="Pfam" id="PF07727"/>
    </source>
</evidence>
<feature type="domain" description="Reverse transcriptase Ty1/copia-type" evidence="1">
    <location>
        <begin position="92"/>
        <end position="215"/>
    </location>
</feature>
<dbReference type="PANTHER" id="PTHR11439:SF483">
    <property type="entry name" value="PEPTIDE SYNTHASE GLIP-LIKE, PUTATIVE (AFU_ORTHOLOGUE AFUA_3G12920)-RELATED"/>
    <property type="match status" value="1"/>
</dbReference>
<keyword evidence="3" id="KW-1185">Reference proteome</keyword>
<comment type="caution">
    <text evidence="2">The sequence shown here is derived from an EMBL/GenBank/DDBJ whole genome shotgun (WGS) entry which is preliminary data.</text>
</comment>
<feature type="non-terminal residue" evidence="2">
    <location>
        <position position="1"/>
    </location>
</feature>
<dbReference type="EMBL" id="LAVV01010257">
    <property type="protein sequence ID" value="KNZ49327.1"/>
    <property type="molecule type" value="Genomic_DNA"/>
</dbReference>
<sequence>PGTKIYPKGSLGKLIGYNEELLSYRILAEDGRIMDTKSVQFLVLRERTSRIKPAKYTYLTGDPTSFKKAVNCKEKEKWIQAADDKLNSIEGHEFDVKAEFLYAPLKETISIKTPEGSKRKAPFLRLKKSLYGLKQAPANWFETLTSWLRETNYNQSSLDPCLFIHKDSDSFFFFHVDNLIVAGKVQAFEDLFLLQFPNSSAHEPDTLLGMELNQKPGLELLGMEDCKPVLTPLSPGIKLLTPTKEEKLQFEKLNINYRNLAPAVSMLSSFNNNPGIKQWQQILHCWKYLKGTMDLKLTLHPESSEVGNHIRYFTDATWADDLESRLSRSGTICFWKLCPVSWNSKKQNNISLSSTEAELNALSDGVQESQWIFYLIEELWN</sequence>
<dbReference type="PANTHER" id="PTHR11439">
    <property type="entry name" value="GAG-POL-RELATED RETROTRANSPOSON"/>
    <property type="match status" value="1"/>
</dbReference>
<dbReference type="AlphaFoldDB" id="A0A0L6UM31"/>
<dbReference type="Pfam" id="PF07727">
    <property type="entry name" value="RVT_2"/>
    <property type="match status" value="1"/>
</dbReference>
<name>A0A0L6UM31_9BASI</name>
<organism evidence="2 3">
    <name type="scientific">Puccinia sorghi</name>
    <dbReference type="NCBI Taxonomy" id="27349"/>
    <lineage>
        <taxon>Eukaryota</taxon>
        <taxon>Fungi</taxon>
        <taxon>Dikarya</taxon>
        <taxon>Basidiomycota</taxon>
        <taxon>Pucciniomycotina</taxon>
        <taxon>Pucciniomycetes</taxon>
        <taxon>Pucciniales</taxon>
        <taxon>Pucciniaceae</taxon>
        <taxon>Puccinia</taxon>
    </lineage>
</organism>
<dbReference type="VEuPathDB" id="FungiDB:VP01_5083g2"/>